<proteinExistence type="predicted"/>
<name>A0A251NJE5_PRUPE</name>
<protein>
    <submittedName>
        <fullName evidence="1">Uncharacterized protein</fullName>
    </submittedName>
</protein>
<dbReference type="AlphaFoldDB" id="A0A251NJE5"/>
<keyword evidence="2" id="KW-1185">Reference proteome</keyword>
<organism evidence="1 2">
    <name type="scientific">Prunus persica</name>
    <name type="common">Peach</name>
    <name type="synonym">Amygdalus persica</name>
    <dbReference type="NCBI Taxonomy" id="3760"/>
    <lineage>
        <taxon>Eukaryota</taxon>
        <taxon>Viridiplantae</taxon>
        <taxon>Streptophyta</taxon>
        <taxon>Embryophyta</taxon>
        <taxon>Tracheophyta</taxon>
        <taxon>Spermatophyta</taxon>
        <taxon>Magnoliopsida</taxon>
        <taxon>eudicotyledons</taxon>
        <taxon>Gunneridae</taxon>
        <taxon>Pentapetalae</taxon>
        <taxon>rosids</taxon>
        <taxon>fabids</taxon>
        <taxon>Rosales</taxon>
        <taxon>Rosaceae</taxon>
        <taxon>Amygdaloideae</taxon>
        <taxon>Amygdaleae</taxon>
        <taxon>Prunus</taxon>
    </lineage>
</organism>
<evidence type="ECO:0000313" key="2">
    <source>
        <dbReference type="Proteomes" id="UP000006882"/>
    </source>
</evidence>
<dbReference type="Gramene" id="ONH99450">
    <property type="protein sequence ID" value="ONH99450"/>
    <property type="gene ID" value="PRUPE_6G030000"/>
</dbReference>
<gene>
    <name evidence="1" type="ORF">PRUPE_6G030000</name>
</gene>
<dbReference type="Proteomes" id="UP000006882">
    <property type="component" value="Chromosome G6"/>
</dbReference>
<dbReference type="EMBL" id="CM007656">
    <property type="protein sequence ID" value="ONH99450.1"/>
    <property type="molecule type" value="Genomic_DNA"/>
</dbReference>
<reference evidence="1 2" key="1">
    <citation type="journal article" date="2013" name="Nat. Genet.">
        <title>The high-quality draft genome of peach (Prunus persica) identifies unique patterns of genetic diversity, domestication and genome evolution.</title>
        <authorList>
            <consortium name="International Peach Genome Initiative"/>
            <person name="Verde I."/>
            <person name="Abbott A.G."/>
            <person name="Scalabrin S."/>
            <person name="Jung S."/>
            <person name="Shu S."/>
            <person name="Marroni F."/>
            <person name="Zhebentyayeva T."/>
            <person name="Dettori M.T."/>
            <person name="Grimwood J."/>
            <person name="Cattonaro F."/>
            <person name="Zuccolo A."/>
            <person name="Rossini L."/>
            <person name="Jenkins J."/>
            <person name="Vendramin E."/>
            <person name="Meisel L.A."/>
            <person name="Decroocq V."/>
            <person name="Sosinski B."/>
            <person name="Prochnik S."/>
            <person name="Mitros T."/>
            <person name="Policriti A."/>
            <person name="Cipriani G."/>
            <person name="Dondini L."/>
            <person name="Ficklin S."/>
            <person name="Goodstein D.M."/>
            <person name="Xuan P."/>
            <person name="Del Fabbro C."/>
            <person name="Aramini V."/>
            <person name="Copetti D."/>
            <person name="Gonzalez S."/>
            <person name="Horner D.S."/>
            <person name="Falchi R."/>
            <person name="Lucas S."/>
            <person name="Mica E."/>
            <person name="Maldonado J."/>
            <person name="Lazzari B."/>
            <person name="Bielenberg D."/>
            <person name="Pirona R."/>
            <person name="Miculan M."/>
            <person name="Barakat A."/>
            <person name="Testolin R."/>
            <person name="Stella A."/>
            <person name="Tartarini S."/>
            <person name="Tonutti P."/>
            <person name="Arus P."/>
            <person name="Orellana A."/>
            <person name="Wells C."/>
            <person name="Main D."/>
            <person name="Vizzotto G."/>
            <person name="Silva H."/>
            <person name="Salamini F."/>
            <person name="Schmutz J."/>
            <person name="Morgante M."/>
            <person name="Rokhsar D.S."/>
        </authorList>
    </citation>
    <scope>NUCLEOTIDE SEQUENCE [LARGE SCALE GENOMIC DNA]</scope>
    <source>
        <strain evidence="2">cv. Nemared</strain>
    </source>
</reference>
<evidence type="ECO:0000313" key="1">
    <source>
        <dbReference type="EMBL" id="ONH99450.1"/>
    </source>
</evidence>
<sequence>MTQRYYCLQQHYRCGVQGSVCGKMGARAKSPMCHILGRTSRSPDLLTGREHINCPCALPRGDESSRVEGDHGTVSYLVDVNS</sequence>
<accession>A0A251NJE5</accession>